<dbReference type="Proteomes" id="UP000184339">
    <property type="component" value="Unassembled WGS sequence"/>
</dbReference>
<dbReference type="AlphaFoldDB" id="A0A1M7N6K6"/>
<organism evidence="1 2">
    <name type="scientific">Duganella sacchari</name>
    <dbReference type="NCBI Taxonomy" id="551987"/>
    <lineage>
        <taxon>Bacteria</taxon>
        <taxon>Pseudomonadati</taxon>
        <taxon>Pseudomonadota</taxon>
        <taxon>Betaproteobacteria</taxon>
        <taxon>Burkholderiales</taxon>
        <taxon>Oxalobacteraceae</taxon>
        <taxon>Telluria group</taxon>
        <taxon>Duganella</taxon>
    </lineage>
</organism>
<protein>
    <submittedName>
        <fullName evidence="1">Protein TonB</fullName>
    </submittedName>
</protein>
<gene>
    <name evidence="1" type="ORF">SAMN05192549_103480</name>
</gene>
<proteinExistence type="predicted"/>
<accession>A0A1M7N6K6</accession>
<evidence type="ECO:0000313" key="1">
    <source>
        <dbReference type="EMBL" id="SHM98707.1"/>
    </source>
</evidence>
<dbReference type="EMBL" id="FRCX01000003">
    <property type="protein sequence ID" value="SHM98707.1"/>
    <property type="molecule type" value="Genomic_DNA"/>
</dbReference>
<keyword evidence="2" id="KW-1185">Reference proteome</keyword>
<dbReference type="OrthoDB" id="5524449at2"/>
<dbReference type="STRING" id="551987.SAMN05192549_103480"/>
<dbReference type="Gene3D" id="3.30.1150.10">
    <property type="match status" value="1"/>
</dbReference>
<evidence type="ECO:0000313" key="2">
    <source>
        <dbReference type="Proteomes" id="UP000184339"/>
    </source>
</evidence>
<dbReference type="SUPFAM" id="SSF74653">
    <property type="entry name" value="TolA/TonB C-terminal domain"/>
    <property type="match status" value="1"/>
</dbReference>
<reference evidence="2" key="1">
    <citation type="submission" date="2016-11" db="EMBL/GenBank/DDBJ databases">
        <authorList>
            <person name="Varghese N."/>
            <person name="Submissions S."/>
        </authorList>
    </citation>
    <scope>NUCLEOTIDE SEQUENCE [LARGE SCALE GENOMIC DNA]</scope>
    <source>
        <strain evidence="2">Sac-22</strain>
    </source>
</reference>
<sequence length="433" mass="48853">MRDTMPFLARLGLDTETDARAIRRAYARELKLIDQEQDGAAFQELREAYESALSWLAWRDQQATDSAAAPAPLTPEPVAPDYGMPRTPVSLGIQPEAAAEPQQIAHEDPQRLAAAVLEDFRAAMQQLLQDHHVRNPVPWQQALQHSLDDERLLNISARIYFEAHIAQQLVSGWRPGHDLLFSVACKIFQWSEDRRRLLQLGRAGALIDKAIEEHTIFAHLPEADLMINRAVLDLLRKDGTPSDYQLRNDLPYAERMAAYFPVWMSVVTNTGMVAQWRARFDALPPPKKSWWPKININLSSRAGWILFLMLLQLVRVAYNYSSERADTTPAPRFPQLQQAAPPVVQQLPPEMLQKIKAHMPTESMDLGPGQHRADINVVLDDKGSIYQIMVYQTSGRVSYDSAAISAIRACAPFPAAIPREFLISFNVRDNATP</sequence>
<dbReference type="RefSeq" id="WP_072783588.1">
    <property type="nucleotide sequence ID" value="NZ_FRCX01000003.1"/>
</dbReference>
<name>A0A1M7N6K6_9BURK</name>